<dbReference type="InterPro" id="IPR024344">
    <property type="entry name" value="MDMPI_metal-binding"/>
</dbReference>
<evidence type="ECO:0000313" key="3">
    <source>
        <dbReference type="Proteomes" id="UP000279275"/>
    </source>
</evidence>
<dbReference type="Proteomes" id="UP000279275">
    <property type="component" value="Unassembled WGS sequence"/>
</dbReference>
<reference evidence="2 3" key="1">
    <citation type="submission" date="2018-10" db="EMBL/GenBank/DDBJ databases">
        <title>Isolation from cow dung.</title>
        <authorList>
            <person name="Ling L."/>
        </authorList>
    </citation>
    <scope>NUCLEOTIDE SEQUENCE [LARGE SCALE GENOMIC DNA]</scope>
    <source>
        <strain evidence="2 3">NEAU-LL90</strain>
    </source>
</reference>
<dbReference type="RefSeq" id="WP_122188830.1">
    <property type="nucleotide sequence ID" value="NZ_RFFH01000006.1"/>
</dbReference>
<accession>A0A3M2L703</accession>
<dbReference type="SUPFAM" id="SSF109854">
    <property type="entry name" value="DinB/YfiT-like putative metalloenzymes"/>
    <property type="match status" value="1"/>
</dbReference>
<evidence type="ECO:0000259" key="1">
    <source>
        <dbReference type="Pfam" id="PF11716"/>
    </source>
</evidence>
<dbReference type="InterPro" id="IPR017517">
    <property type="entry name" value="Maleyloyr_isom"/>
</dbReference>
<feature type="domain" description="Mycothiol-dependent maleylpyruvate isomerase metal-binding" evidence="1">
    <location>
        <begin position="15"/>
        <end position="154"/>
    </location>
</feature>
<dbReference type="AlphaFoldDB" id="A0A3M2L703"/>
<sequence length="273" mass="29161">MSIAPDQGRTTALLTSQWEAIARLVTDLDEDTWRTPAPLPGWTVFDVVAHIVGTESMLLGIPTPESESDVTALPHVRNEIGAFNELWLEALRPLSGAELLARYTDVVTRRAAALTAMDDAAWTEPAQSPIGIVPYGRFMEVRLFDCWMHERDIADALGVAMDEDTDRGATAFGQLTATLGRSIGKGAQAPDGSRITVELTGPLGRTLHLAVGGRAEQVAELDGPATVTLAMPADLFARLRGGRTSASARTDEITITGDTALGERIVANLGFTI</sequence>
<name>A0A3M2L703_9NOCA</name>
<comment type="caution">
    <text evidence="2">The sequence shown here is derived from an EMBL/GenBank/DDBJ whole genome shotgun (WGS) entry which is preliminary data.</text>
</comment>
<keyword evidence="2" id="KW-0670">Pyruvate</keyword>
<dbReference type="NCBIfam" id="TIGR03083">
    <property type="entry name" value="maleylpyruvate isomerase family mycothiol-dependent enzyme"/>
    <property type="match status" value="1"/>
</dbReference>
<protein>
    <submittedName>
        <fullName evidence="2">Maleylpyruvate isomerase family mycothiol-dependent enzyme</fullName>
    </submittedName>
</protein>
<evidence type="ECO:0000313" key="2">
    <source>
        <dbReference type="EMBL" id="RMI31695.1"/>
    </source>
</evidence>
<proteinExistence type="predicted"/>
<dbReference type="Pfam" id="PF11716">
    <property type="entry name" value="MDMPI_N"/>
    <property type="match status" value="1"/>
</dbReference>
<keyword evidence="2" id="KW-0413">Isomerase</keyword>
<dbReference type="Gene3D" id="1.20.120.450">
    <property type="entry name" value="dinb family like domain"/>
    <property type="match status" value="1"/>
</dbReference>
<dbReference type="GO" id="GO:0046872">
    <property type="term" value="F:metal ion binding"/>
    <property type="evidence" value="ECO:0007669"/>
    <property type="project" value="InterPro"/>
</dbReference>
<keyword evidence="3" id="KW-1185">Reference proteome</keyword>
<dbReference type="GO" id="GO:0016853">
    <property type="term" value="F:isomerase activity"/>
    <property type="evidence" value="ECO:0007669"/>
    <property type="project" value="UniProtKB-KW"/>
</dbReference>
<organism evidence="2 3">
    <name type="scientific">Nocardia stercoris</name>
    <dbReference type="NCBI Taxonomy" id="2483361"/>
    <lineage>
        <taxon>Bacteria</taxon>
        <taxon>Bacillati</taxon>
        <taxon>Actinomycetota</taxon>
        <taxon>Actinomycetes</taxon>
        <taxon>Mycobacteriales</taxon>
        <taxon>Nocardiaceae</taxon>
        <taxon>Nocardia</taxon>
    </lineage>
</organism>
<dbReference type="InterPro" id="IPR034660">
    <property type="entry name" value="DinB/YfiT-like"/>
</dbReference>
<dbReference type="EMBL" id="RFFH01000006">
    <property type="protein sequence ID" value="RMI31695.1"/>
    <property type="molecule type" value="Genomic_DNA"/>
</dbReference>
<dbReference type="OrthoDB" id="154293at2"/>
<gene>
    <name evidence="2" type="ORF">EBN03_15930</name>
</gene>